<dbReference type="SUPFAM" id="SSF57756">
    <property type="entry name" value="Retrovirus zinc finger-like domains"/>
    <property type="match status" value="1"/>
</dbReference>
<dbReference type="GO" id="GO:0003676">
    <property type="term" value="F:nucleic acid binding"/>
    <property type="evidence" value="ECO:0007669"/>
    <property type="project" value="InterPro"/>
</dbReference>
<feature type="domain" description="CCHC-type" evidence="4">
    <location>
        <begin position="169"/>
        <end position="183"/>
    </location>
</feature>
<keyword evidence="7" id="KW-1185">Reference proteome</keyword>
<evidence type="ECO:0000256" key="3">
    <source>
        <dbReference type="SAM" id="MobiDB-lite"/>
    </source>
</evidence>
<feature type="domain" description="Peptidase A2" evidence="5">
    <location>
        <begin position="219"/>
        <end position="290"/>
    </location>
</feature>
<dbReference type="Proteomes" id="UP000799421">
    <property type="component" value="Unassembled WGS sequence"/>
</dbReference>
<keyword evidence="2" id="KW-0863">Zinc-finger</keyword>
<sequence>MHVRLKKVLDSDLQDQAIKCAYVAHQLRGHAQDWFVRTGPIQPVFFQKWSALEAALLEIFGESEEVRRAQAELRISRLRHSSTVPNLIAEMGSLAGQFNWPVQARHAVFYQALKPALKLALIHCDTSTYDLLKDNAKRIESLQDLAKGATGSQYRPTRRGRKRKVTSDKCHRCGWTGHVAKDCYAKISTEGKPINRIAIAGEHETAAERTLVTLNITTYQALIDTGAADNCIRERIAPPDRLPSTVNLSGSTGISIAKHAERVMIEISSRPVLCYVVKALTESLILGLPYIKEEAVSGTCHIAMTGPFKNGRNPRASLATEKDSLQSTLDEGIKRGWIKPSKAESG</sequence>
<dbReference type="EMBL" id="MU006043">
    <property type="protein sequence ID" value="KAF2857434.1"/>
    <property type="molecule type" value="Genomic_DNA"/>
</dbReference>
<reference evidence="6" key="1">
    <citation type="journal article" date="2020" name="Stud. Mycol.">
        <title>101 Dothideomycetes genomes: a test case for predicting lifestyles and emergence of pathogens.</title>
        <authorList>
            <person name="Haridas S."/>
            <person name="Albert R."/>
            <person name="Binder M."/>
            <person name="Bloem J."/>
            <person name="Labutti K."/>
            <person name="Salamov A."/>
            <person name="Andreopoulos B."/>
            <person name="Baker S."/>
            <person name="Barry K."/>
            <person name="Bills G."/>
            <person name="Bluhm B."/>
            <person name="Cannon C."/>
            <person name="Castanera R."/>
            <person name="Culley D."/>
            <person name="Daum C."/>
            <person name="Ezra D."/>
            <person name="Gonzalez J."/>
            <person name="Henrissat B."/>
            <person name="Kuo A."/>
            <person name="Liang C."/>
            <person name="Lipzen A."/>
            <person name="Lutzoni F."/>
            <person name="Magnuson J."/>
            <person name="Mondo S."/>
            <person name="Nolan M."/>
            <person name="Ohm R."/>
            <person name="Pangilinan J."/>
            <person name="Park H.-J."/>
            <person name="Ramirez L."/>
            <person name="Alfaro M."/>
            <person name="Sun H."/>
            <person name="Tritt A."/>
            <person name="Yoshinaga Y."/>
            <person name="Zwiers L.-H."/>
            <person name="Turgeon B."/>
            <person name="Goodwin S."/>
            <person name="Spatafora J."/>
            <person name="Crous P."/>
            <person name="Grigoriev I."/>
        </authorList>
    </citation>
    <scope>NUCLEOTIDE SEQUENCE</scope>
    <source>
        <strain evidence="6">CBS 480.64</strain>
    </source>
</reference>
<dbReference type="PANTHER" id="PTHR15503:SF22">
    <property type="entry name" value="TRANSPOSON TY3-I GAG POLYPROTEIN"/>
    <property type="match status" value="1"/>
</dbReference>
<evidence type="ECO:0000259" key="4">
    <source>
        <dbReference type="PROSITE" id="PS50158"/>
    </source>
</evidence>
<dbReference type="Gene3D" id="4.10.60.10">
    <property type="entry name" value="Zinc finger, CCHC-type"/>
    <property type="match status" value="1"/>
</dbReference>
<dbReference type="CDD" id="cd00303">
    <property type="entry name" value="retropepsin_like"/>
    <property type="match status" value="1"/>
</dbReference>
<dbReference type="Pfam" id="PF03732">
    <property type="entry name" value="Retrotrans_gag"/>
    <property type="match status" value="1"/>
</dbReference>
<evidence type="ECO:0000259" key="5">
    <source>
        <dbReference type="PROSITE" id="PS50175"/>
    </source>
</evidence>
<dbReference type="InterPro" id="IPR001995">
    <property type="entry name" value="Peptidase_A2_cat"/>
</dbReference>
<dbReference type="PROSITE" id="PS50175">
    <property type="entry name" value="ASP_PROT_RETROV"/>
    <property type="match status" value="1"/>
</dbReference>
<organism evidence="6 7">
    <name type="scientific">Piedraia hortae CBS 480.64</name>
    <dbReference type="NCBI Taxonomy" id="1314780"/>
    <lineage>
        <taxon>Eukaryota</taxon>
        <taxon>Fungi</taxon>
        <taxon>Dikarya</taxon>
        <taxon>Ascomycota</taxon>
        <taxon>Pezizomycotina</taxon>
        <taxon>Dothideomycetes</taxon>
        <taxon>Dothideomycetidae</taxon>
        <taxon>Capnodiales</taxon>
        <taxon>Piedraiaceae</taxon>
        <taxon>Piedraia</taxon>
    </lineage>
</organism>
<dbReference type="SUPFAM" id="SSF50630">
    <property type="entry name" value="Acid proteases"/>
    <property type="match status" value="1"/>
</dbReference>
<dbReference type="GO" id="GO:0008270">
    <property type="term" value="F:zinc ion binding"/>
    <property type="evidence" value="ECO:0007669"/>
    <property type="project" value="UniProtKB-KW"/>
</dbReference>
<dbReference type="InterPro" id="IPR036875">
    <property type="entry name" value="Znf_CCHC_sf"/>
</dbReference>
<accession>A0A6A7BQC7</accession>
<feature type="region of interest" description="Disordered" evidence="3">
    <location>
        <begin position="321"/>
        <end position="346"/>
    </location>
</feature>
<dbReference type="InterPro" id="IPR005162">
    <property type="entry name" value="Retrotrans_gag_dom"/>
</dbReference>
<name>A0A6A7BQC7_9PEZI</name>
<protein>
    <recommendedName>
        <fullName evidence="8">CCHC-type domain-containing protein</fullName>
    </recommendedName>
</protein>
<evidence type="ECO:0000313" key="6">
    <source>
        <dbReference type="EMBL" id="KAF2857434.1"/>
    </source>
</evidence>
<dbReference type="InterPro" id="IPR032567">
    <property type="entry name" value="RTL1-rel"/>
</dbReference>
<dbReference type="InterPro" id="IPR001878">
    <property type="entry name" value="Znf_CCHC"/>
</dbReference>
<dbReference type="PROSITE" id="PS50158">
    <property type="entry name" value="ZF_CCHC"/>
    <property type="match status" value="1"/>
</dbReference>
<dbReference type="InterPro" id="IPR021109">
    <property type="entry name" value="Peptidase_aspartic_dom_sf"/>
</dbReference>
<keyword evidence="2" id="KW-0479">Metal-binding</keyword>
<evidence type="ECO:0000256" key="2">
    <source>
        <dbReference type="PROSITE-ProRule" id="PRU00047"/>
    </source>
</evidence>
<dbReference type="Gene3D" id="2.40.70.10">
    <property type="entry name" value="Acid Proteases"/>
    <property type="match status" value="1"/>
</dbReference>
<evidence type="ECO:0008006" key="8">
    <source>
        <dbReference type="Google" id="ProtNLM"/>
    </source>
</evidence>
<dbReference type="GO" id="GO:0004190">
    <property type="term" value="F:aspartic-type endopeptidase activity"/>
    <property type="evidence" value="ECO:0007669"/>
    <property type="project" value="InterPro"/>
</dbReference>
<dbReference type="PANTHER" id="PTHR15503">
    <property type="entry name" value="LDOC1 RELATED"/>
    <property type="match status" value="1"/>
</dbReference>
<evidence type="ECO:0000256" key="1">
    <source>
        <dbReference type="ARBA" id="ARBA00022801"/>
    </source>
</evidence>
<dbReference type="AlphaFoldDB" id="A0A6A7BQC7"/>
<dbReference type="OrthoDB" id="423296at2759"/>
<keyword evidence="2" id="KW-0862">Zinc</keyword>
<evidence type="ECO:0000313" key="7">
    <source>
        <dbReference type="Proteomes" id="UP000799421"/>
    </source>
</evidence>
<gene>
    <name evidence="6" type="ORF">K470DRAFT_266832</name>
</gene>
<dbReference type="GO" id="GO:0006508">
    <property type="term" value="P:proteolysis"/>
    <property type="evidence" value="ECO:0007669"/>
    <property type="project" value="InterPro"/>
</dbReference>
<keyword evidence="1" id="KW-0378">Hydrolase</keyword>
<proteinExistence type="predicted"/>